<dbReference type="Proteomes" id="UP000572268">
    <property type="component" value="Unassembled WGS sequence"/>
</dbReference>
<proteinExistence type="predicted"/>
<evidence type="ECO:0000256" key="1">
    <source>
        <dbReference type="SAM" id="MobiDB-lite"/>
    </source>
</evidence>
<name>A0A7J6L5S7_PEROL</name>
<evidence type="ECO:0000313" key="2">
    <source>
        <dbReference type="EMBL" id="KAF4654540.1"/>
    </source>
</evidence>
<feature type="region of interest" description="Disordered" evidence="1">
    <location>
        <begin position="267"/>
        <end position="416"/>
    </location>
</feature>
<comment type="caution">
    <text evidence="2">The sequence shown here is derived from an EMBL/GenBank/DDBJ whole genome shotgun (WGS) entry which is preliminary data.</text>
</comment>
<feature type="region of interest" description="Disordered" evidence="1">
    <location>
        <begin position="26"/>
        <end position="52"/>
    </location>
</feature>
<feature type="compositionally biased region" description="Pro residues" evidence="1">
    <location>
        <begin position="349"/>
        <end position="371"/>
    </location>
</feature>
<dbReference type="AlphaFoldDB" id="A0A7J6L5S7"/>
<sequence>MVDRLCGGIQPGADGNMVANLPFPAQVQQDKARSESGDLAPRNGGDVVPPGPLHFNLDQEPVNNGERSPAHSLENCWQGPIPPAVFGLGSEIDWAAEAPSESGDLDMEQFEKDLLDFTPPRPTPADPLLRVRKPVKTCRGEGPQALAMHDARKARKGPAAGSQVRQASQAVRDSQVRRATMGQVLQDMDLEPTCDLVTEPSPQGHSEHFPQGSFSPKGVPSGPVPTALVSIIALLRTLIGTMSLGAQGPAIMALLDSLAELVAAGQTASPPAPLSGSVSRAAAAPQVPQVPQVSADGFTTVTRRRRGRKARNAAPLRPGPPRPSQVPQATRQPQPATQQQQQQQQQPRRQPPAPRRQPPRPGPQQQRPPAPRRQQAPTIGNRRNPHVAAAKKAAAGGEKPVVIIRPSGPNPPAPLSKEEFSKLRVSALQALPDHVTITGTFPVGRSSLGMSVKERGHLPAVLANLGSKLQGYEVAPKQSRSPRVILFSPALSKDVSAAALERQLKEENEGLIGQGATGPA</sequence>
<gene>
    <name evidence="2" type="ORF">FOL46_008696</name>
</gene>
<evidence type="ECO:0000313" key="3">
    <source>
        <dbReference type="Proteomes" id="UP000572268"/>
    </source>
</evidence>
<accession>A0A7J6L5S7</accession>
<organism evidence="2 3">
    <name type="scientific">Perkinsus olseni</name>
    <name type="common">Perkinsus atlanticus</name>
    <dbReference type="NCBI Taxonomy" id="32597"/>
    <lineage>
        <taxon>Eukaryota</taxon>
        <taxon>Sar</taxon>
        <taxon>Alveolata</taxon>
        <taxon>Perkinsozoa</taxon>
        <taxon>Perkinsea</taxon>
        <taxon>Perkinsida</taxon>
        <taxon>Perkinsidae</taxon>
        <taxon>Perkinsus</taxon>
    </lineage>
</organism>
<feature type="compositionally biased region" description="Low complexity" evidence="1">
    <location>
        <begin position="327"/>
        <end position="348"/>
    </location>
</feature>
<reference evidence="2 3" key="1">
    <citation type="submission" date="2020-04" db="EMBL/GenBank/DDBJ databases">
        <title>Perkinsus olseni comparative genomics.</title>
        <authorList>
            <person name="Bogema D.R."/>
        </authorList>
    </citation>
    <scope>NUCLEOTIDE SEQUENCE [LARGE SCALE GENOMIC DNA]</scope>
    <source>
        <strain evidence="2">ATCC PRA-31</strain>
    </source>
</reference>
<protein>
    <submittedName>
        <fullName evidence="2">Uncharacterized protein</fullName>
    </submittedName>
</protein>
<feature type="region of interest" description="Disordered" evidence="1">
    <location>
        <begin position="199"/>
        <end position="218"/>
    </location>
</feature>
<feature type="compositionally biased region" description="Low complexity" evidence="1">
    <location>
        <begin position="277"/>
        <end position="295"/>
    </location>
</feature>
<feature type="compositionally biased region" description="Basic residues" evidence="1">
    <location>
        <begin position="302"/>
        <end position="311"/>
    </location>
</feature>
<feature type="non-terminal residue" evidence="2">
    <location>
        <position position="520"/>
    </location>
</feature>
<dbReference type="EMBL" id="JABANN010000711">
    <property type="protein sequence ID" value="KAF4654540.1"/>
    <property type="molecule type" value="Genomic_DNA"/>
</dbReference>